<dbReference type="EMBL" id="JAUSUB010000030">
    <property type="protein sequence ID" value="MDQ0272904.1"/>
    <property type="molecule type" value="Genomic_DNA"/>
</dbReference>
<name>A0ABU0ANN7_9BACI</name>
<organism evidence="1 2">
    <name type="scientific">Cytobacillus purgationiresistens</name>
    <dbReference type="NCBI Taxonomy" id="863449"/>
    <lineage>
        <taxon>Bacteria</taxon>
        <taxon>Bacillati</taxon>
        <taxon>Bacillota</taxon>
        <taxon>Bacilli</taxon>
        <taxon>Bacillales</taxon>
        <taxon>Bacillaceae</taxon>
        <taxon>Cytobacillus</taxon>
    </lineage>
</organism>
<dbReference type="RefSeq" id="WP_307478415.1">
    <property type="nucleotide sequence ID" value="NZ_JAUSUB010000030.1"/>
</dbReference>
<gene>
    <name evidence="1" type="ORF">J2S17_004797</name>
</gene>
<reference evidence="1 2" key="1">
    <citation type="submission" date="2023-07" db="EMBL/GenBank/DDBJ databases">
        <title>Genomic Encyclopedia of Type Strains, Phase IV (KMG-IV): sequencing the most valuable type-strain genomes for metagenomic binning, comparative biology and taxonomic classification.</title>
        <authorList>
            <person name="Goeker M."/>
        </authorList>
    </citation>
    <scope>NUCLEOTIDE SEQUENCE [LARGE SCALE GENOMIC DNA]</scope>
    <source>
        <strain evidence="1 2">DSM 23494</strain>
    </source>
</reference>
<comment type="caution">
    <text evidence="1">The sequence shown here is derived from an EMBL/GenBank/DDBJ whole genome shotgun (WGS) entry which is preliminary data.</text>
</comment>
<evidence type="ECO:0000313" key="1">
    <source>
        <dbReference type="EMBL" id="MDQ0272904.1"/>
    </source>
</evidence>
<keyword evidence="2" id="KW-1185">Reference proteome</keyword>
<accession>A0ABU0ANN7</accession>
<proteinExistence type="predicted"/>
<protein>
    <submittedName>
        <fullName evidence="1">Uncharacterized protein</fullName>
    </submittedName>
</protein>
<evidence type="ECO:0000313" key="2">
    <source>
        <dbReference type="Proteomes" id="UP001238088"/>
    </source>
</evidence>
<sequence>MNISNKLVDYTIVYDDRKEINSGKYEHKRIIIDEVKNAFKKDVENRTGTDVIIVYDWRKTHSGMEILLYAFEN</sequence>
<dbReference type="Proteomes" id="UP001238088">
    <property type="component" value="Unassembled WGS sequence"/>
</dbReference>